<dbReference type="GO" id="GO:0004252">
    <property type="term" value="F:serine-type endopeptidase activity"/>
    <property type="evidence" value="ECO:0007669"/>
    <property type="project" value="UniProtKB-EC"/>
</dbReference>
<dbReference type="eggNOG" id="KOG3627">
    <property type="taxonomic scope" value="Eukaryota"/>
</dbReference>
<evidence type="ECO:0000256" key="4">
    <source>
        <dbReference type="ARBA" id="ARBA00022729"/>
    </source>
</evidence>
<dbReference type="PANTHER" id="PTHR24276">
    <property type="entry name" value="POLYSERASE-RELATED"/>
    <property type="match status" value="1"/>
</dbReference>
<evidence type="ECO:0000259" key="15">
    <source>
        <dbReference type="PROSITE" id="PS50240"/>
    </source>
</evidence>
<organism>
    <name type="scientific">Culex quinquefasciatus</name>
    <name type="common">Southern house mosquito</name>
    <name type="synonym">Culex pungens</name>
    <dbReference type="NCBI Taxonomy" id="7176"/>
    <lineage>
        <taxon>Eukaryota</taxon>
        <taxon>Metazoa</taxon>
        <taxon>Ecdysozoa</taxon>
        <taxon>Arthropoda</taxon>
        <taxon>Hexapoda</taxon>
        <taxon>Insecta</taxon>
        <taxon>Pterygota</taxon>
        <taxon>Neoptera</taxon>
        <taxon>Endopterygota</taxon>
        <taxon>Diptera</taxon>
        <taxon>Nematocera</taxon>
        <taxon>Culicoidea</taxon>
        <taxon>Culicidae</taxon>
        <taxon>Culicinae</taxon>
        <taxon>Culicini</taxon>
        <taxon>Culex</taxon>
        <taxon>Culex</taxon>
    </lineage>
</organism>
<name>B0WE93_CULQU</name>
<comment type="subcellular location">
    <subcellularLocation>
        <location evidence="1">Secreted</location>
    </subcellularLocation>
</comment>
<dbReference type="Proteomes" id="UP000002320">
    <property type="component" value="Unassembled WGS sequence"/>
</dbReference>
<keyword evidence="18" id="KW-1185">Reference proteome</keyword>
<evidence type="ECO:0000256" key="10">
    <source>
        <dbReference type="ARBA" id="ARBA00024195"/>
    </source>
</evidence>
<dbReference type="VEuPathDB" id="VectorBase:CQUJHB001667"/>
<dbReference type="InterPro" id="IPR033116">
    <property type="entry name" value="TRYPSIN_SER"/>
</dbReference>
<evidence type="ECO:0000256" key="6">
    <source>
        <dbReference type="ARBA" id="ARBA00022801"/>
    </source>
</evidence>
<evidence type="ECO:0000313" key="18">
    <source>
        <dbReference type="Proteomes" id="UP000002320"/>
    </source>
</evidence>
<accession>B0WE93</accession>
<keyword evidence="6 14" id="KW-0378">Hydrolase</keyword>
<dbReference type="SUPFAM" id="SSF50494">
    <property type="entry name" value="Trypsin-like serine proteases"/>
    <property type="match status" value="1"/>
</dbReference>
<dbReference type="GO" id="GO:0005576">
    <property type="term" value="C:extracellular region"/>
    <property type="evidence" value="ECO:0007669"/>
    <property type="project" value="UniProtKB-SubCell"/>
</dbReference>
<evidence type="ECO:0000256" key="14">
    <source>
        <dbReference type="RuleBase" id="RU363034"/>
    </source>
</evidence>
<comment type="function">
    <text evidence="13">Major function may be to aid in digestion of the blood meal.</text>
</comment>
<dbReference type="AlphaFoldDB" id="B0WE93"/>
<dbReference type="OrthoDB" id="10059102at2759"/>
<evidence type="ECO:0000256" key="13">
    <source>
        <dbReference type="ARBA" id="ARBA00060213"/>
    </source>
</evidence>
<keyword evidence="3 14" id="KW-0645">Protease</keyword>
<dbReference type="SMART" id="SM00020">
    <property type="entry name" value="Tryp_SPc"/>
    <property type="match status" value="1"/>
</dbReference>
<dbReference type="InterPro" id="IPR043504">
    <property type="entry name" value="Peptidase_S1_PA_chymotrypsin"/>
</dbReference>
<comment type="similarity">
    <text evidence="10">Belongs to the peptidase S1 family. CLIP subfamily.</text>
</comment>
<dbReference type="HOGENOM" id="CLU_006842_7_0_1"/>
<keyword evidence="7 14" id="KW-0720">Serine protease</keyword>
<evidence type="ECO:0000256" key="8">
    <source>
        <dbReference type="ARBA" id="ARBA00023145"/>
    </source>
</evidence>
<keyword evidence="9" id="KW-1015">Disulfide bond</keyword>
<dbReference type="GO" id="GO:0007586">
    <property type="term" value="P:digestion"/>
    <property type="evidence" value="ECO:0007669"/>
    <property type="project" value="UniProtKB-KW"/>
</dbReference>
<reference evidence="16" key="1">
    <citation type="submission" date="2007-03" db="EMBL/GenBank/DDBJ databases">
        <title>Annotation of Culex pipiens quinquefasciatus.</title>
        <authorList>
            <consortium name="The Broad Institute Genome Sequencing Platform"/>
            <person name="Atkinson P.W."/>
            <person name="Hemingway J."/>
            <person name="Christensen B.M."/>
            <person name="Higgs S."/>
            <person name="Kodira C."/>
            <person name="Hannick L."/>
            <person name="Megy K."/>
            <person name="O'Leary S."/>
            <person name="Pearson M."/>
            <person name="Haas B.J."/>
            <person name="Mauceli E."/>
            <person name="Wortman J.R."/>
            <person name="Lee N.H."/>
            <person name="Guigo R."/>
            <person name="Stanke M."/>
            <person name="Alvarado L."/>
            <person name="Amedeo P."/>
            <person name="Antoine C.H."/>
            <person name="Arensburger P."/>
            <person name="Bidwell S.L."/>
            <person name="Crawford M."/>
            <person name="Camaro F."/>
            <person name="Devon K."/>
            <person name="Engels R."/>
            <person name="Hammond M."/>
            <person name="Howarth C."/>
            <person name="Koehrsen M."/>
            <person name="Lawson D."/>
            <person name="Montgomery P."/>
            <person name="Nene V."/>
            <person name="Nusbaum C."/>
            <person name="Puiu D."/>
            <person name="Romero-Severson J."/>
            <person name="Severson D.W."/>
            <person name="Shumway M."/>
            <person name="Sisk P."/>
            <person name="Stolte C."/>
            <person name="Zeng Q."/>
            <person name="Eisenstadt E."/>
            <person name="Fraser-Liggett C."/>
            <person name="Strausberg R."/>
            <person name="Galagan J."/>
            <person name="Birren B."/>
            <person name="Collins F.H."/>
        </authorList>
    </citation>
    <scope>NUCLEOTIDE SEQUENCE [LARGE SCALE GENOMIC DNA]</scope>
    <source>
        <strain evidence="16">JHB</strain>
    </source>
</reference>
<evidence type="ECO:0000313" key="16">
    <source>
        <dbReference type="EMBL" id="EDS45387.1"/>
    </source>
</evidence>
<dbReference type="Pfam" id="PF00089">
    <property type="entry name" value="Trypsin"/>
    <property type="match status" value="1"/>
</dbReference>
<evidence type="ECO:0000256" key="5">
    <source>
        <dbReference type="ARBA" id="ARBA00022757"/>
    </source>
</evidence>
<dbReference type="OMA" id="DWITVIS"/>
<dbReference type="CDD" id="cd00190">
    <property type="entry name" value="Tryp_SPc"/>
    <property type="match status" value="1"/>
</dbReference>
<dbReference type="Gene3D" id="2.40.10.10">
    <property type="entry name" value="Trypsin-like serine proteases"/>
    <property type="match status" value="1"/>
</dbReference>
<dbReference type="InterPro" id="IPR001254">
    <property type="entry name" value="Trypsin_dom"/>
</dbReference>
<evidence type="ECO:0000256" key="12">
    <source>
        <dbReference type="ARBA" id="ARBA00038868"/>
    </source>
</evidence>
<evidence type="ECO:0000256" key="2">
    <source>
        <dbReference type="ARBA" id="ARBA00022525"/>
    </source>
</evidence>
<dbReference type="InterPro" id="IPR018114">
    <property type="entry name" value="TRYPSIN_HIS"/>
</dbReference>
<reference evidence="17" key="2">
    <citation type="submission" date="2021-02" db="UniProtKB">
        <authorList>
            <consortium name="EnsemblMetazoa"/>
        </authorList>
    </citation>
    <scope>IDENTIFICATION</scope>
    <source>
        <strain evidence="17">JHB</strain>
    </source>
</reference>
<dbReference type="InParanoid" id="B0WE93"/>
<comment type="catalytic activity">
    <reaction evidence="11">
        <text>Preferential cleavage: Arg-|-Xaa, Lys-|-Xaa.</text>
        <dbReference type="EC" id="3.4.21.4"/>
    </reaction>
</comment>
<evidence type="ECO:0000256" key="3">
    <source>
        <dbReference type="ARBA" id="ARBA00022670"/>
    </source>
</evidence>
<keyword evidence="2" id="KW-0964">Secreted</keyword>
<dbReference type="FunFam" id="2.40.10.10:FF:000077">
    <property type="entry name" value="Predicted protein"/>
    <property type="match status" value="1"/>
</dbReference>
<evidence type="ECO:0000256" key="1">
    <source>
        <dbReference type="ARBA" id="ARBA00004613"/>
    </source>
</evidence>
<dbReference type="InterPro" id="IPR001314">
    <property type="entry name" value="Peptidase_S1A"/>
</dbReference>
<evidence type="ECO:0000256" key="11">
    <source>
        <dbReference type="ARBA" id="ARBA00036320"/>
    </source>
</evidence>
<gene>
    <name evidence="17" type="primary">6037072</name>
    <name evidence="16" type="ORF">CpipJ_CPIJ005272</name>
</gene>
<keyword evidence="8" id="KW-0865">Zymogen</keyword>
<sequence>MVCKGAIITPFRTKIVGGFPADITDIPYQASLHRYGAHFCGGSIISDKWILTAAHCTMDEPAPEAYAVRVGSTDRNQGSLLAAVKTIIQHPDYDRDSWQYDFTLLELTDKLPLRKSIQPIELTQLEPEVGQLCLVSGWGATLTTEESDELLRAVAVPVINREACAEAYEDFQRVTDSMICAGDLEHGGVDACFGDSGGPMVADGVLVGVVSWGKGCAQPRAVGVYSNVAVVRDWITVISGV</sequence>
<dbReference type="PANTHER" id="PTHR24276:SF97">
    <property type="entry name" value="GH13245P2-RELATED"/>
    <property type="match status" value="1"/>
</dbReference>
<feature type="domain" description="Peptidase S1" evidence="15">
    <location>
        <begin position="15"/>
        <end position="240"/>
    </location>
</feature>
<keyword evidence="5" id="KW-0222">Digestion</keyword>
<dbReference type="VEuPathDB" id="VectorBase:CPIJ005272"/>
<protein>
    <recommendedName>
        <fullName evidence="12">trypsin</fullName>
        <ecNumber evidence="12">3.4.21.4</ecNumber>
    </recommendedName>
</protein>
<keyword evidence="4" id="KW-0732">Signal</keyword>
<evidence type="ECO:0000256" key="9">
    <source>
        <dbReference type="ARBA" id="ARBA00023157"/>
    </source>
</evidence>
<dbReference type="PROSITE" id="PS00134">
    <property type="entry name" value="TRYPSIN_HIS"/>
    <property type="match status" value="1"/>
</dbReference>
<dbReference type="EMBL" id="DS231906">
    <property type="protein sequence ID" value="EDS45387.1"/>
    <property type="molecule type" value="Genomic_DNA"/>
</dbReference>
<dbReference type="InterPro" id="IPR009003">
    <property type="entry name" value="Peptidase_S1_PA"/>
</dbReference>
<dbReference type="GO" id="GO:0006508">
    <property type="term" value="P:proteolysis"/>
    <property type="evidence" value="ECO:0007669"/>
    <property type="project" value="UniProtKB-KW"/>
</dbReference>
<dbReference type="PROSITE" id="PS00135">
    <property type="entry name" value="TRYPSIN_SER"/>
    <property type="match status" value="1"/>
</dbReference>
<dbReference type="KEGG" id="cqu:CpipJ_CPIJ005272"/>
<dbReference type="InterPro" id="IPR050430">
    <property type="entry name" value="Peptidase_S1"/>
</dbReference>
<dbReference type="PROSITE" id="PS50240">
    <property type="entry name" value="TRYPSIN_DOM"/>
    <property type="match status" value="1"/>
</dbReference>
<dbReference type="PRINTS" id="PR00722">
    <property type="entry name" value="CHYMOTRYPSIN"/>
</dbReference>
<dbReference type="STRING" id="7176.B0WE93"/>
<dbReference type="MEROPS" id="S01.130"/>
<evidence type="ECO:0000313" key="17">
    <source>
        <dbReference type="EnsemblMetazoa" id="CPIJ005272-PA"/>
    </source>
</evidence>
<proteinExistence type="inferred from homology"/>
<dbReference type="EC" id="3.4.21.4" evidence="12"/>
<evidence type="ECO:0000256" key="7">
    <source>
        <dbReference type="ARBA" id="ARBA00022825"/>
    </source>
</evidence>
<dbReference type="EnsemblMetazoa" id="CPIJ005272-RA">
    <property type="protein sequence ID" value="CPIJ005272-PA"/>
    <property type="gene ID" value="CPIJ005272"/>
</dbReference>